<keyword evidence="1" id="KW-0732">Signal</keyword>
<dbReference type="Gene3D" id="2.30.42.10">
    <property type="match status" value="1"/>
</dbReference>
<dbReference type="AlphaFoldDB" id="A0A2D2AU01"/>
<dbReference type="EMBL" id="CP024201">
    <property type="protein sequence ID" value="ATQ41476.1"/>
    <property type="molecule type" value="Genomic_DNA"/>
</dbReference>
<dbReference type="KEGG" id="cmb:CSW64_03115"/>
<dbReference type="SUPFAM" id="SSF50156">
    <property type="entry name" value="PDZ domain-like"/>
    <property type="match status" value="1"/>
</dbReference>
<dbReference type="InterPro" id="IPR007963">
    <property type="entry name" value="Peptidase_M61_catalytic"/>
</dbReference>
<dbReference type="Gene3D" id="1.10.390.10">
    <property type="entry name" value="Neutral Protease Domain 2"/>
    <property type="match status" value="1"/>
</dbReference>
<dbReference type="InterPro" id="IPR036034">
    <property type="entry name" value="PDZ_sf"/>
</dbReference>
<dbReference type="RefSeq" id="WP_099620732.1">
    <property type="nucleotide sequence ID" value="NZ_CP024201.1"/>
</dbReference>
<feature type="domain" description="Peptidase M61 N-terminal" evidence="3">
    <location>
        <begin position="64"/>
        <end position="236"/>
    </location>
</feature>
<feature type="chain" id="PRO_5013541273" evidence="1">
    <location>
        <begin position="36"/>
        <end position="656"/>
    </location>
</feature>
<evidence type="ECO:0000259" key="3">
    <source>
        <dbReference type="Pfam" id="PF17899"/>
    </source>
</evidence>
<dbReference type="Pfam" id="PF05299">
    <property type="entry name" value="Peptidase_M61"/>
    <property type="match status" value="1"/>
</dbReference>
<dbReference type="Proteomes" id="UP000228945">
    <property type="component" value="Chromosome"/>
</dbReference>
<feature type="signal peptide" evidence="1">
    <location>
        <begin position="1"/>
        <end position="35"/>
    </location>
</feature>
<feature type="domain" description="Peptidase M61 catalytic" evidence="2">
    <location>
        <begin position="332"/>
        <end position="448"/>
    </location>
</feature>
<accession>A0A2D2AU01</accession>
<sequence length="656" mass="72814">MPRVHVSRSPGVLILFKRSASALVLAWLLAAPAVAQPSPGPQPLPMPPAIPQAQDAPYPGTLKLTVDATDLDRRIFRVKQTIPVEKAGPLTLLYPEWLPGKHAPRGELEKVSGLKITAGGKTLPWTRDVVRVFAYHVDVPQGAKEIQVEFEFLSATAPDQGRVVVTQEMLNLQWNSTAFYPAGWYTRQIPIEATVVLPEGWKFGVALDVASQNGSTTTFKPVSFETLADSPMFAGKYYRQVDLDPGGRSPVKLNVVADRADLLEMTDEQVQKHRNLVVQADRLFGARHFDRYDFLLSLTDRMGGIGLEHHRSSENGVEPEYFTDWGRMASERDLLPHEYTHSWNGKFRRGADAWTPDYATPMRNSLLWVYEGQTQYWGYMLSARSGLWTKDEALGALAGVAATYDYRVGREWRDTFDTTNDPVISARKPKGWLSWQRNEDYYSEGLLVWLDVDTLIRERTGGKKSLDDFAKAFFGIKDGAWTVETYQVEDVVAALNSVTPYDWAGFLKARLASADKAPLDGFTRGGYRLVFKDTPNGYLKGADALSKRTDLTYSIGLALNATGTITGVQWEGPAFKAGLTVSNQIISVNGEAYSGERIRDAVKATKGGAPLELIVKAGEKFKVVKIDWTGGLRYPHLERVAGTPDRLGDILTPRGK</sequence>
<dbReference type="Pfam" id="PF17899">
    <property type="entry name" value="Peptidase_M61_N"/>
    <property type="match status" value="1"/>
</dbReference>
<dbReference type="InterPro" id="IPR024191">
    <property type="entry name" value="Peptidase_M61"/>
</dbReference>
<keyword evidence="5" id="KW-1185">Reference proteome</keyword>
<dbReference type="InterPro" id="IPR040756">
    <property type="entry name" value="Peptidase_M61_N"/>
</dbReference>
<dbReference type="OrthoDB" id="9778516at2"/>
<evidence type="ECO:0000313" key="5">
    <source>
        <dbReference type="Proteomes" id="UP000228945"/>
    </source>
</evidence>
<proteinExistence type="predicted"/>
<organism evidence="4 5">
    <name type="scientific">Caulobacter mirabilis</name>
    <dbReference type="NCBI Taxonomy" id="69666"/>
    <lineage>
        <taxon>Bacteria</taxon>
        <taxon>Pseudomonadati</taxon>
        <taxon>Pseudomonadota</taxon>
        <taxon>Alphaproteobacteria</taxon>
        <taxon>Caulobacterales</taxon>
        <taxon>Caulobacteraceae</taxon>
        <taxon>Caulobacter</taxon>
    </lineage>
</organism>
<evidence type="ECO:0000313" key="4">
    <source>
        <dbReference type="EMBL" id="ATQ41476.1"/>
    </source>
</evidence>
<name>A0A2D2AU01_9CAUL</name>
<dbReference type="InterPro" id="IPR027268">
    <property type="entry name" value="Peptidase_M4/M1_CTD_sf"/>
</dbReference>
<reference evidence="4 5" key="1">
    <citation type="submission" date="2017-10" db="EMBL/GenBank/DDBJ databases">
        <title>Genome sequence of Caulobacter mirabilis FWC38.</title>
        <authorList>
            <person name="Fiebig A."/>
            <person name="Crosson S."/>
        </authorList>
    </citation>
    <scope>NUCLEOTIDE SEQUENCE [LARGE SCALE GENOMIC DNA]</scope>
    <source>
        <strain evidence="4 5">FWC 38</strain>
    </source>
</reference>
<gene>
    <name evidence="4" type="ORF">CSW64_03115</name>
</gene>
<dbReference type="PIRSF" id="PIRSF016493">
    <property type="entry name" value="Glycyl_aminpptds"/>
    <property type="match status" value="1"/>
</dbReference>
<protein>
    <submittedName>
        <fullName evidence="4">Peptidase M61</fullName>
    </submittedName>
</protein>
<dbReference type="Gene3D" id="2.60.40.3650">
    <property type="match status" value="1"/>
</dbReference>
<evidence type="ECO:0000256" key="1">
    <source>
        <dbReference type="SAM" id="SignalP"/>
    </source>
</evidence>
<evidence type="ECO:0000259" key="2">
    <source>
        <dbReference type="Pfam" id="PF05299"/>
    </source>
</evidence>